<reference evidence="1" key="2">
    <citation type="submission" date="2020-11" db="EMBL/GenBank/DDBJ databases">
        <authorList>
            <person name="McCartney M.A."/>
            <person name="Auch B."/>
            <person name="Kono T."/>
            <person name="Mallez S."/>
            <person name="Becker A."/>
            <person name="Gohl D.M."/>
            <person name="Silverstein K.A.T."/>
            <person name="Koren S."/>
            <person name="Bechman K.B."/>
            <person name="Herman A."/>
            <person name="Abrahante J.E."/>
            <person name="Garbe J."/>
        </authorList>
    </citation>
    <scope>NUCLEOTIDE SEQUENCE</scope>
    <source>
        <strain evidence="1">Duluth1</strain>
        <tissue evidence="1">Whole animal</tissue>
    </source>
</reference>
<dbReference type="AlphaFoldDB" id="A0A9D4QM84"/>
<gene>
    <name evidence="1" type="ORF">DPMN_109678</name>
</gene>
<keyword evidence="2" id="KW-1185">Reference proteome</keyword>
<organism evidence="1 2">
    <name type="scientific">Dreissena polymorpha</name>
    <name type="common">Zebra mussel</name>
    <name type="synonym">Mytilus polymorpha</name>
    <dbReference type="NCBI Taxonomy" id="45954"/>
    <lineage>
        <taxon>Eukaryota</taxon>
        <taxon>Metazoa</taxon>
        <taxon>Spiralia</taxon>
        <taxon>Lophotrochozoa</taxon>
        <taxon>Mollusca</taxon>
        <taxon>Bivalvia</taxon>
        <taxon>Autobranchia</taxon>
        <taxon>Heteroconchia</taxon>
        <taxon>Euheterodonta</taxon>
        <taxon>Imparidentia</taxon>
        <taxon>Neoheterodontei</taxon>
        <taxon>Myida</taxon>
        <taxon>Dreissenoidea</taxon>
        <taxon>Dreissenidae</taxon>
        <taxon>Dreissena</taxon>
    </lineage>
</organism>
<dbReference type="Proteomes" id="UP000828390">
    <property type="component" value="Unassembled WGS sequence"/>
</dbReference>
<name>A0A9D4QM84_DREPO</name>
<protein>
    <submittedName>
        <fullName evidence="1">Uncharacterized protein</fullName>
    </submittedName>
</protein>
<comment type="caution">
    <text evidence="1">The sequence shown here is derived from an EMBL/GenBank/DDBJ whole genome shotgun (WGS) entry which is preliminary data.</text>
</comment>
<evidence type="ECO:0000313" key="1">
    <source>
        <dbReference type="EMBL" id="KAH3836308.1"/>
    </source>
</evidence>
<reference evidence="1" key="1">
    <citation type="journal article" date="2019" name="bioRxiv">
        <title>The Genome of the Zebra Mussel, Dreissena polymorpha: A Resource for Invasive Species Research.</title>
        <authorList>
            <person name="McCartney M.A."/>
            <person name="Auch B."/>
            <person name="Kono T."/>
            <person name="Mallez S."/>
            <person name="Zhang Y."/>
            <person name="Obille A."/>
            <person name="Becker A."/>
            <person name="Abrahante J.E."/>
            <person name="Garbe J."/>
            <person name="Badalamenti J.P."/>
            <person name="Herman A."/>
            <person name="Mangelson H."/>
            <person name="Liachko I."/>
            <person name="Sullivan S."/>
            <person name="Sone E.D."/>
            <person name="Koren S."/>
            <person name="Silverstein K.A.T."/>
            <person name="Beckman K.B."/>
            <person name="Gohl D.M."/>
        </authorList>
    </citation>
    <scope>NUCLEOTIDE SEQUENCE</scope>
    <source>
        <strain evidence="1">Duluth1</strain>
        <tissue evidence="1">Whole animal</tissue>
    </source>
</reference>
<accession>A0A9D4QM84</accession>
<dbReference type="EMBL" id="JAIWYP010000004">
    <property type="protein sequence ID" value="KAH3836308.1"/>
    <property type="molecule type" value="Genomic_DNA"/>
</dbReference>
<proteinExistence type="predicted"/>
<evidence type="ECO:0000313" key="2">
    <source>
        <dbReference type="Proteomes" id="UP000828390"/>
    </source>
</evidence>
<sequence length="117" mass="13363">MFKLNECALKSILSDNVCNVQSLEFSICSDSDIDFYEILSSSAHCIKCLTIENDDFYETTDYMYYFELGLSRLIHLQELSVRDCMELVPLCGFTEMTLLSLNCKCKGLDLSFFSKSA</sequence>